<evidence type="ECO:0000313" key="5">
    <source>
        <dbReference type="Proteomes" id="UP000503349"/>
    </source>
</evidence>
<accession>A0A6G1QL56</accession>
<dbReference type="EMBL" id="CM015729">
    <property type="protein sequence ID" value="KAF3703109.1"/>
    <property type="molecule type" value="Genomic_DNA"/>
</dbReference>
<reference evidence="5" key="2">
    <citation type="submission" date="2019-02" db="EMBL/GenBank/DDBJ databases">
        <title>Opniocepnalus argus Var Kimnra genome.</title>
        <authorList>
            <person name="Zhou C."/>
            <person name="Xiao S."/>
        </authorList>
    </citation>
    <scope>NUCLEOTIDE SEQUENCE [LARGE SCALE GENOMIC DNA]</scope>
</reference>
<feature type="region of interest" description="Disordered" evidence="2">
    <location>
        <begin position="1425"/>
        <end position="1487"/>
    </location>
</feature>
<dbReference type="InterPro" id="IPR035437">
    <property type="entry name" value="SNase_OB-fold_sf"/>
</dbReference>
<evidence type="ECO:0000313" key="4">
    <source>
        <dbReference type="EMBL" id="KAF3703109.1"/>
    </source>
</evidence>
<feature type="region of interest" description="Disordered" evidence="2">
    <location>
        <begin position="1217"/>
        <end position="1237"/>
    </location>
</feature>
<evidence type="ECO:0000259" key="3">
    <source>
        <dbReference type="PROSITE" id="PS50304"/>
    </source>
</evidence>
<dbReference type="InterPro" id="IPR050621">
    <property type="entry name" value="Tudor_domain_containing"/>
</dbReference>
<dbReference type="FunFam" id="2.30.30.140:FF:000018">
    <property type="entry name" value="Serine/threonine-protein kinase 31"/>
    <property type="match status" value="1"/>
</dbReference>
<dbReference type="Gene3D" id="2.30.30.140">
    <property type="match status" value="7"/>
</dbReference>
<feature type="region of interest" description="Disordered" evidence="2">
    <location>
        <begin position="1980"/>
        <end position="2004"/>
    </location>
</feature>
<dbReference type="PANTHER" id="PTHR22948:SF7">
    <property type="entry name" value="TUDOR DOMAIN-CONTAINING PROTEIN 15"/>
    <property type="match status" value="1"/>
</dbReference>
<evidence type="ECO:0000256" key="2">
    <source>
        <dbReference type="SAM" id="MobiDB-lite"/>
    </source>
</evidence>
<dbReference type="SUPFAM" id="SSF50199">
    <property type="entry name" value="Staphylococcal nuclease"/>
    <property type="match status" value="1"/>
</dbReference>
<keyword evidence="1" id="KW-0175">Coiled coil</keyword>
<dbReference type="Pfam" id="PF00567">
    <property type="entry name" value="TUDOR"/>
    <property type="match status" value="8"/>
</dbReference>
<feature type="compositionally biased region" description="Basic and acidic residues" evidence="2">
    <location>
        <begin position="1425"/>
        <end position="1466"/>
    </location>
</feature>
<feature type="domain" description="Tudor" evidence="3">
    <location>
        <begin position="539"/>
        <end position="597"/>
    </location>
</feature>
<protein>
    <submittedName>
        <fullName evidence="4">Tudor domain-containing protein 15</fullName>
    </submittedName>
</protein>
<feature type="compositionally biased region" description="Polar residues" evidence="2">
    <location>
        <begin position="1983"/>
        <end position="2004"/>
    </location>
</feature>
<evidence type="ECO:0000256" key="1">
    <source>
        <dbReference type="SAM" id="Coils"/>
    </source>
</evidence>
<gene>
    <name evidence="4" type="ORF">EXN66_Car018797</name>
</gene>
<keyword evidence="5" id="KW-1185">Reference proteome</keyword>
<feature type="domain" description="Tudor" evidence="3">
    <location>
        <begin position="775"/>
        <end position="834"/>
    </location>
</feature>
<proteinExistence type="predicted"/>
<feature type="domain" description="Tudor" evidence="3">
    <location>
        <begin position="317"/>
        <end position="375"/>
    </location>
</feature>
<dbReference type="PROSITE" id="PS50304">
    <property type="entry name" value="TUDOR"/>
    <property type="match status" value="7"/>
</dbReference>
<dbReference type="Proteomes" id="UP000503349">
    <property type="component" value="Chromosome 18"/>
</dbReference>
<feature type="domain" description="Tudor" evidence="3">
    <location>
        <begin position="1304"/>
        <end position="1363"/>
    </location>
</feature>
<sequence>MVTDAAAMQSVLGSEHLKSQDSSPSVACALWPVDLKLTHLDWNPEATLIHFQGQYLTICELDYDILHRELQNVKKTNSAVDIGEVCLVEDFSSGCWYRGRVQKRKKDLFDVFLIDHGNVLSADITHISSCSKDLFILPPKIVCGFLSNVLVLQGCSNSVVEDYFSSLIGRNATGYIQAFLPHKVLLLEVPDINQDLVRHGFGRLLDTDTFLLLVEMLTEVPLKQNVNSVPDLLIERPRGQEFSFKPPGLQRYKDILSFFRPRLSCGTHVKVRVTAAVSPGLFYCQMASVETDLREMSNRLATFCEHRTKECSQKAETENLGLLCSVKGKEGKWYRGFVQFLPVNSQVRVLFIDYGFFESVKIENVHRLPPDFFSAPIMVFPCSLSCLSGQDEAVRTQQLGFLKAALLGAVLDVEIRGCDEEQHLYSISVAGVEDQQVKEQEPIQEHPEMKVRSVFVTEEISPQGGYLYYETIMSKALDKTLEAEDLQADSAFVGYVEYVQNPNHFWIRTQKRNDEFEEMMAKIADHFSQVKLDEDVLLNPELGAMCCALYEEDMHFYRAVVTDTLDHGAEVLFVDFGNIEKVPHTLIKKIPEEFASKTAFAFCCSLVNVFPLDEVWTGAVSEFFRRAVSNKALLVRVVHKRKNKFVVDLYEMGSDSSQSITELLIASKQEECWNRSTASVVQNNADVSENARLPRYNVTPDIKSNAEQWEKEENTCRNETANFKALSINPGCEFAVRCLYANSPSDFWCQPLEKIPALEELMDKLQQYYAFHTVPLQSGDSCCVAKSPVDGKCYRGFITQRQKGFARVMLIDIGVTIQVREESLQGMKPEYSYLEGQAFRCSLCNLIEPADLKNCGEWSSQACQSLKDFVCDTTGGLRCKVVSQLNVTNKGLCNVVDLYNSQTQQSITHVLLELGLARETTASAKQLSTVFPESFVYSSYDIRPGNEERVFVTHVGSQHQVYCHLERNTEIIEKLEKKISEEIENMMQASTRAVVRKLCLAKYFDGKWYRGLAYPVKSPLHLSVFFVDYGNTSILEKTQVMFIPRDSTDLLSTPMQAVRCSLASVSKQEMYADVKDWLDGAILNKQVTAVILGKSEDGSFDVELFDEGVNVNEKVKALILSLLPKPKNVVTSDSSLSNSKCTNVSVNCINPPYGWSSYCPTSRPFTGKVWRAPPQNKHTKNAFYYKAQSKHTQLQQLNVDKTKCVPNVPVKQQKHCQAKQRREHRDTNLKSKPHYHTSETELPQLSCLPDKQVNAGFRAKCFISYIDSVNSFFLQLSEDEPALLKMDEDLNSVFLRDSLKISSTLRVGDLVLAEYEKDGALYRSVVKDYEGSSRFIVEFIDYGNSAAVGKEKIYSVPKDYLSQPRFSLSCFLLDTGAYENDASFTDAVMDKPLMVDFVRQHGTRWEVKVEILGGTVSLPAPHEAAVERSLANEKEEEPPARSPEKEEKATSCDHNYPDTEASKNDTTESETMMPRVLKPPPGTPSTKLMVKTCRYHKRTRTSIKRESKTNLKKASKSSTKVMRLRADAFTFPSIVAKDTEIGTVLSIQSNSTFYIRLAKTTDVFAALEGHIADNINKCEMVARDDIKQGLDCLAEVDNKMHRATVQQTVRGKCLVLLVDLGITAEISSSSLRKQCSSMNAIPNLAVLCKMKSEGEKTLKLWEQMFKSVIGKEVKLLFVDYSEAENIWMVELVINELFLGYKIATSLEQNKGIIPLPLERQYEATDGEPHKETSPPQQLDFAPIDMDKSYIGFAAAVTTPFEFCVVLEDLFLIMNKVSIMLDELPRLMPPLPEAHLVPGTCCLLKSESKNKWCRAEIINAEAALVLNLVDYGHCECLPYRDHAKLKRLPQELIKLPKVTYPCILRGVKAVGEDEQWTDEAAVFFQRTLYQRNLQIFFREFVSNTHWKVDILADGVHVAKELVDAGHANYLDIMLGLRFQVQTPHKAPLQHLDNEEAFGQKDEGSDEKSNLLAVEAEGKRLLSAVPTSTQSVDEVETPESTSKGLH</sequence>
<dbReference type="SMART" id="SM00333">
    <property type="entry name" value="TUDOR"/>
    <property type="match status" value="8"/>
</dbReference>
<dbReference type="PANTHER" id="PTHR22948">
    <property type="entry name" value="TUDOR DOMAIN CONTAINING PROTEIN"/>
    <property type="match status" value="1"/>
</dbReference>
<organism evidence="4 5">
    <name type="scientific">Channa argus</name>
    <name type="common">Northern snakehead</name>
    <name type="synonym">Ophicephalus argus</name>
    <dbReference type="NCBI Taxonomy" id="215402"/>
    <lineage>
        <taxon>Eukaryota</taxon>
        <taxon>Metazoa</taxon>
        <taxon>Chordata</taxon>
        <taxon>Craniata</taxon>
        <taxon>Vertebrata</taxon>
        <taxon>Euteleostomi</taxon>
        <taxon>Actinopterygii</taxon>
        <taxon>Neopterygii</taxon>
        <taxon>Teleostei</taxon>
        <taxon>Neoteleostei</taxon>
        <taxon>Acanthomorphata</taxon>
        <taxon>Anabantaria</taxon>
        <taxon>Anabantiformes</taxon>
        <taxon>Channoidei</taxon>
        <taxon>Channidae</taxon>
        <taxon>Channa</taxon>
    </lineage>
</organism>
<feature type="domain" description="Tudor" evidence="3">
    <location>
        <begin position="79"/>
        <end position="137"/>
    </location>
</feature>
<name>A0A6G1QL56_CHAAH</name>
<feature type="domain" description="Tudor" evidence="3">
    <location>
        <begin position="992"/>
        <end position="1050"/>
    </location>
</feature>
<reference evidence="4 5" key="1">
    <citation type="submission" date="2019-02" db="EMBL/GenBank/DDBJ databases">
        <title>Opniocepnalus argus genome.</title>
        <authorList>
            <person name="Zhou C."/>
            <person name="Xiao S."/>
        </authorList>
    </citation>
    <scope>NUCLEOTIDE SEQUENCE [LARGE SCALE GENOMIC DNA]</scope>
    <source>
        <strain evidence="4">OARG1902GOOAL</strain>
        <tissue evidence="4">Muscle</tissue>
    </source>
</reference>
<feature type="domain" description="Tudor" evidence="3">
    <location>
        <begin position="1585"/>
        <end position="1641"/>
    </location>
</feature>
<feature type="coiled-coil region" evidence="1">
    <location>
        <begin position="965"/>
        <end position="992"/>
    </location>
</feature>
<dbReference type="Gene3D" id="2.40.50.90">
    <property type="match status" value="3"/>
</dbReference>
<dbReference type="InterPro" id="IPR002999">
    <property type="entry name" value="Tudor"/>
</dbReference>
<dbReference type="SUPFAM" id="SSF63748">
    <property type="entry name" value="Tudor/PWWP/MBT"/>
    <property type="match status" value="8"/>
</dbReference>